<dbReference type="SUPFAM" id="SSF53335">
    <property type="entry name" value="S-adenosyl-L-methionine-dependent methyltransferases"/>
    <property type="match status" value="1"/>
</dbReference>
<evidence type="ECO:0000313" key="13">
    <source>
        <dbReference type="Proteomes" id="UP001362899"/>
    </source>
</evidence>
<comment type="catalytic activity">
    <reaction evidence="10">
        <text>N-terminal L-alanyl-L-prolyl-L-lysyl-[protein] + 3 S-adenosyl-L-methionine = N-terminal N,N,N-trimethyl-L-alanyl-L-prolyl-L-lysyl-[protein] + 3 S-adenosyl-L-homocysteine + 3 H(+)</text>
        <dbReference type="Rhea" id="RHEA:54712"/>
        <dbReference type="Rhea" id="RHEA-COMP:13785"/>
        <dbReference type="Rhea" id="RHEA-COMP:13971"/>
        <dbReference type="ChEBI" id="CHEBI:15378"/>
        <dbReference type="ChEBI" id="CHEBI:57856"/>
        <dbReference type="ChEBI" id="CHEBI:59789"/>
        <dbReference type="ChEBI" id="CHEBI:138057"/>
        <dbReference type="ChEBI" id="CHEBI:138315"/>
        <dbReference type="EC" id="2.1.1.244"/>
    </reaction>
</comment>
<evidence type="ECO:0000256" key="3">
    <source>
        <dbReference type="ARBA" id="ARBA00022679"/>
    </source>
</evidence>
<dbReference type="GO" id="GO:0071885">
    <property type="term" value="F:N-terminal protein N-methyltransferase activity"/>
    <property type="evidence" value="ECO:0007669"/>
    <property type="project" value="UniProtKB-EC"/>
</dbReference>
<gene>
    <name evidence="12" type="ORF">DASB73_028810</name>
</gene>
<dbReference type="InterPro" id="IPR008576">
    <property type="entry name" value="MeTrfase_NTM1"/>
</dbReference>
<organism evidence="12 13">
    <name type="scientific">Starmerella bacillaris</name>
    <name type="common">Yeast</name>
    <name type="synonym">Candida zemplinina</name>
    <dbReference type="NCBI Taxonomy" id="1247836"/>
    <lineage>
        <taxon>Eukaryota</taxon>
        <taxon>Fungi</taxon>
        <taxon>Dikarya</taxon>
        <taxon>Ascomycota</taxon>
        <taxon>Saccharomycotina</taxon>
        <taxon>Dipodascomycetes</taxon>
        <taxon>Dipodascales</taxon>
        <taxon>Trichomonascaceae</taxon>
        <taxon>Starmerella</taxon>
    </lineage>
</organism>
<evidence type="ECO:0000256" key="7">
    <source>
        <dbReference type="ARBA" id="ARBA00043129"/>
    </source>
</evidence>
<evidence type="ECO:0000256" key="10">
    <source>
        <dbReference type="ARBA" id="ARBA00048167"/>
    </source>
</evidence>
<reference evidence="12 13" key="1">
    <citation type="journal article" date="2023" name="Elife">
        <title>Identification of key yeast species and microbe-microbe interactions impacting larval growth of Drosophila in the wild.</title>
        <authorList>
            <person name="Mure A."/>
            <person name="Sugiura Y."/>
            <person name="Maeda R."/>
            <person name="Honda K."/>
            <person name="Sakurai N."/>
            <person name="Takahashi Y."/>
            <person name="Watada M."/>
            <person name="Katoh T."/>
            <person name="Gotoh A."/>
            <person name="Gotoh Y."/>
            <person name="Taniguchi I."/>
            <person name="Nakamura K."/>
            <person name="Hayashi T."/>
            <person name="Katayama T."/>
            <person name="Uemura T."/>
            <person name="Hattori Y."/>
        </authorList>
    </citation>
    <scope>NUCLEOTIDE SEQUENCE [LARGE SCALE GENOMIC DNA]</scope>
    <source>
        <strain evidence="12 13">SB-73</strain>
    </source>
</reference>
<dbReference type="Gene3D" id="3.40.50.150">
    <property type="entry name" value="Vaccinia Virus protein VP39"/>
    <property type="match status" value="1"/>
</dbReference>
<keyword evidence="3" id="KW-0808">Transferase</keyword>
<keyword evidence="2 12" id="KW-0489">Methyltransferase</keyword>
<evidence type="ECO:0000256" key="2">
    <source>
        <dbReference type="ARBA" id="ARBA00022603"/>
    </source>
</evidence>
<evidence type="ECO:0000256" key="8">
    <source>
        <dbReference type="ARBA" id="ARBA00047306"/>
    </source>
</evidence>
<dbReference type="GO" id="GO:0005737">
    <property type="term" value="C:cytoplasm"/>
    <property type="evidence" value="ECO:0007669"/>
    <property type="project" value="TreeGrafter"/>
</dbReference>
<dbReference type="Pfam" id="PF05891">
    <property type="entry name" value="Methyltransf_PK"/>
    <property type="match status" value="1"/>
</dbReference>
<sequence length="242" mass="26858">MADKEINYTKAVDYWSNVSTDENGVLGGFGLQTAVPKVDASGSIAFVERLQSLSPNTFPNGPLDATQPKIVLDVGAGIGRVSRDVISKFAPAVDILEPAGPLIEKAREIQDIVHVNKFFQMGIQDFDFPTDYKYWCIWCQWCVGQVPDAVLVDFLKKCKENLQEGGIIIVKENNSTSDEDIFDDVDSSVTRTHEKFKSLFAQAGLRLLLSSLQRGLPKDLFPVRLYALAPAVQKEEVQVNYI</sequence>
<proteinExistence type="inferred from homology"/>
<keyword evidence="4 11" id="KW-0949">S-adenosyl-L-methionine</keyword>
<evidence type="ECO:0000256" key="5">
    <source>
        <dbReference type="ARBA" id="ARBA00039112"/>
    </source>
</evidence>
<dbReference type="EMBL" id="BTGC01000008">
    <property type="protein sequence ID" value="GMM51918.1"/>
    <property type="molecule type" value="Genomic_DNA"/>
</dbReference>
<evidence type="ECO:0000256" key="6">
    <source>
        <dbReference type="ARBA" id="ARBA00039449"/>
    </source>
</evidence>
<evidence type="ECO:0000256" key="1">
    <source>
        <dbReference type="ARBA" id="ARBA00009059"/>
    </source>
</evidence>
<dbReference type="InterPro" id="IPR029063">
    <property type="entry name" value="SAM-dependent_MTases_sf"/>
</dbReference>
<evidence type="ECO:0000256" key="11">
    <source>
        <dbReference type="PIRSR" id="PIRSR016958-1"/>
    </source>
</evidence>
<comment type="similarity">
    <text evidence="1">Belongs to the methyltransferase superfamily. NTM1 family.</text>
</comment>
<feature type="binding site" evidence="11">
    <location>
        <begin position="123"/>
        <end position="124"/>
    </location>
    <ligand>
        <name>S-adenosyl-L-methionine</name>
        <dbReference type="ChEBI" id="CHEBI:59789"/>
    </ligand>
</feature>
<keyword evidence="13" id="KW-1185">Reference proteome</keyword>
<evidence type="ECO:0000256" key="9">
    <source>
        <dbReference type="ARBA" id="ARBA00047885"/>
    </source>
</evidence>
<feature type="binding site" evidence="11">
    <location>
        <position position="140"/>
    </location>
    <ligand>
        <name>S-adenosyl-L-methionine</name>
        <dbReference type="ChEBI" id="CHEBI:59789"/>
    </ligand>
</feature>
<comment type="catalytic activity">
    <reaction evidence="9">
        <text>N-terminal L-prolyl-L-prolyl-L-lysyl-[protein] + 2 S-adenosyl-L-methionine = N-terminal N,N-dimethyl-L-prolyl-L-prolyl-L-lysyl-[protein] + 2 S-adenosyl-L-homocysteine + 2 H(+)</text>
        <dbReference type="Rhea" id="RHEA:54736"/>
        <dbReference type="Rhea" id="RHEA-COMP:13787"/>
        <dbReference type="Rhea" id="RHEA-COMP:13974"/>
        <dbReference type="ChEBI" id="CHEBI:15378"/>
        <dbReference type="ChEBI" id="CHEBI:57856"/>
        <dbReference type="ChEBI" id="CHEBI:59789"/>
        <dbReference type="ChEBI" id="CHEBI:138059"/>
        <dbReference type="ChEBI" id="CHEBI:138318"/>
        <dbReference type="EC" id="2.1.1.244"/>
    </reaction>
</comment>
<dbReference type="PANTHER" id="PTHR12753:SF0">
    <property type="entry name" value="ALPHA N-TERMINAL PROTEIN METHYLTRANSFERASE 1"/>
    <property type="match status" value="1"/>
</dbReference>
<dbReference type="PIRSF" id="PIRSF016958">
    <property type="entry name" value="DUF858_MeTrfase_lik"/>
    <property type="match status" value="1"/>
</dbReference>
<protein>
    <recommendedName>
        <fullName evidence="6">Alpha N-terminal protein methyltransferase 1</fullName>
        <ecNumber evidence="5">2.1.1.244</ecNumber>
    </recommendedName>
    <alternativeName>
        <fullName evidence="7">X-Pro-Lys N-terminal protein methyltransferase 1</fullName>
    </alternativeName>
</protein>
<evidence type="ECO:0000256" key="4">
    <source>
        <dbReference type="ARBA" id="ARBA00022691"/>
    </source>
</evidence>
<dbReference type="GO" id="GO:0032259">
    <property type="term" value="P:methylation"/>
    <property type="evidence" value="ECO:0007669"/>
    <property type="project" value="UniProtKB-KW"/>
</dbReference>
<comment type="catalytic activity">
    <reaction evidence="8">
        <text>N-terminal L-seryl-L-prolyl-L-lysyl-[protein] + 3 S-adenosyl-L-methionine = N-terminal N,N,N-trimethyl-L-seryl-L-prolyl-L-lysyl-[protein] + 3 S-adenosyl-L-homocysteine + 3 H(+)</text>
        <dbReference type="Rhea" id="RHEA:54724"/>
        <dbReference type="Rhea" id="RHEA-COMP:13789"/>
        <dbReference type="Rhea" id="RHEA-COMP:13973"/>
        <dbReference type="ChEBI" id="CHEBI:15378"/>
        <dbReference type="ChEBI" id="CHEBI:57856"/>
        <dbReference type="ChEBI" id="CHEBI:59789"/>
        <dbReference type="ChEBI" id="CHEBI:138061"/>
        <dbReference type="ChEBI" id="CHEBI:138317"/>
        <dbReference type="EC" id="2.1.1.244"/>
    </reaction>
</comment>
<dbReference type="PANTHER" id="PTHR12753">
    <property type="entry name" value="AD-003 - RELATED"/>
    <property type="match status" value="1"/>
</dbReference>
<comment type="caution">
    <text evidence="12">The sequence shown here is derived from an EMBL/GenBank/DDBJ whole genome shotgun (WGS) entry which is preliminary data.</text>
</comment>
<name>A0AAV5RKF6_STABA</name>
<feature type="binding site" evidence="11">
    <location>
        <position position="75"/>
    </location>
    <ligand>
        <name>S-adenosyl-L-methionine</name>
        <dbReference type="ChEBI" id="CHEBI:59789"/>
    </ligand>
</feature>
<dbReference type="AlphaFoldDB" id="A0AAV5RKF6"/>
<dbReference type="Proteomes" id="UP001362899">
    <property type="component" value="Unassembled WGS sequence"/>
</dbReference>
<feature type="binding site" evidence="11">
    <location>
        <position position="80"/>
    </location>
    <ligand>
        <name>S-adenosyl-L-methionine</name>
        <dbReference type="ChEBI" id="CHEBI:59789"/>
    </ligand>
</feature>
<accession>A0AAV5RKF6</accession>
<dbReference type="EC" id="2.1.1.244" evidence="5"/>
<dbReference type="CDD" id="cd02440">
    <property type="entry name" value="AdoMet_MTases"/>
    <property type="match status" value="1"/>
</dbReference>
<evidence type="ECO:0000313" key="12">
    <source>
        <dbReference type="EMBL" id="GMM51918.1"/>
    </source>
</evidence>